<feature type="region of interest" description="Disordered" evidence="1">
    <location>
        <begin position="1"/>
        <end position="81"/>
    </location>
</feature>
<name>A0A6J4R117_9ACTN</name>
<accession>A0A6J4R117</accession>
<organism evidence="2">
    <name type="scientific">uncultured Rubrobacteraceae bacterium</name>
    <dbReference type="NCBI Taxonomy" id="349277"/>
    <lineage>
        <taxon>Bacteria</taxon>
        <taxon>Bacillati</taxon>
        <taxon>Actinomycetota</taxon>
        <taxon>Rubrobacteria</taxon>
        <taxon>Rubrobacterales</taxon>
        <taxon>Rubrobacteraceae</taxon>
        <taxon>environmental samples</taxon>
    </lineage>
</organism>
<evidence type="ECO:0000256" key="1">
    <source>
        <dbReference type="SAM" id="MobiDB-lite"/>
    </source>
</evidence>
<protein>
    <submittedName>
        <fullName evidence="2">Uncharacterized protein</fullName>
    </submittedName>
</protein>
<reference evidence="2" key="1">
    <citation type="submission" date="2020-02" db="EMBL/GenBank/DDBJ databases">
        <authorList>
            <person name="Meier V. D."/>
        </authorList>
    </citation>
    <scope>NUCLEOTIDE SEQUENCE</scope>
    <source>
        <strain evidence="2">AVDCRST_MAG28</strain>
    </source>
</reference>
<evidence type="ECO:0000313" key="2">
    <source>
        <dbReference type="EMBL" id="CAA9461113.1"/>
    </source>
</evidence>
<feature type="compositionally biased region" description="Basic and acidic residues" evidence="1">
    <location>
        <begin position="27"/>
        <end position="81"/>
    </location>
</feature>
<proteinExistence type="predicted"/>
<gene>
    <name evidence="2" type="ORF">AVDCRST_MAG28-3289</name>
</gene>
<dbReference type="EMBL" id="CADCVE010000082">
    <property type="protein sequence ID" value="CAA9461113.1"/>
    <property type="molecule type" value="Genomic_DNA"/>
</dbReference>
<sequence>MVAAAGNLRGTAGSEQRSAIGVVGMRSRKDRERDRAARKEEDERRAETDRRGEELREAWRQRHPEEDRGQRQGRPKKDGAT</sequence>
<dbReference type="AlphaFoldDB" id="A0A6J4R117"/>